<proteinExistence type="predicted"/>
<comment type="caution">
    <text evidence="2">The sequence shown here is derived from an EMBL/GenBank/DDBJ whole genome shotgun (WGS) entry which is preliminary data.</text>
</comment>
<dbReference type="Proteomes" id="UP001500191">
    <property type="component" value="Unassembled WGS sequence"/>
</dbReference>
<feature type="region of interest" description="Disordered" evidence="1">
    <location>
        <begin position="1"/>
        <end position="24"/>
    </location>
</feature>
<organism evidence="2 3">
    <name type="scientific">Deinococcus depolymerans</name>
    <dbReference type="NCBI Taxonomy" id="392408"/>
    <lineage>
        <taxon>Bacteria</taxon>
        <taxon>Thermotogati</taxon>
        <taxon>Deinococcota</taxon>
        <taxon>Deinococci</taxon>
        <taxon>Deinococcales</taxon>
        <taxon>Deinococcaceae</taxon>
        <taxon>Deinococcus</taxon>
    </lineage>
</organism>
<accession>A0ABN1BVT5</accession>
<reference evidence="2 3" key="1">
    <citation type="journal article" date="2019" name="Int. J. Syst. Evol. Microbiol.">
        <title>The Global Catalogue of Microorganisms (GCM) 10K type strain sequencing project: providing services to taxonomists for standard genome sequencing and annotation.</title>
        <authorList>
            <consortium name="The Broad Institute Genomics Platform"/>
            <consortium name="The Broad Institute Genome Sequencing Center for Infectious Disease"/>
            <person name="Wu L."/>
            <person name="Ma J."/>
        </authorList>
    </citation>
    <scope>NUCLEOTIDE SEQUENCE [LARGE SCALE GENOMIC DNA]</scope>
    <source>
        <strain evidence="2 3">JCM 14368</strain>
    </source>
</reference>
<evidence type="ECO:0000313" key="3">
    <source>
        <dbReference type="Proteomes" id="UP001500191"/>
    </source>
</evidence>
<evidence type="ECO:0000313" key="2">
    <source>
        <dbReference type="EMBL" id="GAA0506714.1"/>
    </source>
</evidence>
<protein>
    <submittedName>
        <fullName evidence="2">Uncharacterized protein</fullName>
    </submittedName>
</protein>
<dbReference type="EMBL" id="BAAADB010000011">
    <property type="protein sequence ID" value="GAA0506714.1"/>
    <property type="molecule type" value="Genomic_DNA"/>
</dbReference>
<sequence>MGQGSRGARRLGDREPHAAAPGAPVWKRYQMLPGFLYSAAQNQVTLKGPLMALTHGHAAGRQRPDHRPFRRTPMDWRATPPGPGGCDPESCPAEQERNAPPDVESATRCCSGW</sequence>
<evidence type="ECO:0000256" key="1">
    <source>
        <dbReference type="SAM" id="MobiDB-lite"/>
    </source>
</evidence>
<feature type="region of interest" description="Disordered" evidence="1">
    <location>
        <begin position="56"/>
        <end position="113"/>
    </location>
</feature>
<name>A0ABN1BVT5_9DEIO</name>
<keyword evidence="3" id="KW-1185">Reference proteome</keyword>
<gene>
    <name evidence="2" type="ORF">GCM10008937_13170</name>
</gene>